<reference evidence="2 3" key="1">
    <citation type="journal article" date="2016" name="Nat. Commun.">
        <title>Extremotolerant tardigrade genome and improved radiotolerance of human cultured cells by tardigrade-unique protein.</title>
        <authorList>
            <person name="Hashimoto T."/>
            <person name="Horikawa D.D."/>
            <person name="Saito Y."/>
            <person name="Kuwahara H."/>
            <person name="Kozuka-Hata H."/>
            <person name="Shin-I T."/>
            <person name="Minakuchi Y."/>
            <person name="Ohishi K."/>
            <person name="Motoyama A."/>
            <person name="Aizu T."/>
            <person name="Enomoto A."/>
            <person name="Kondo K."/>
            <person name="Tanaka S."/>
            <person name="Hara Y."/>
            <person name="Koshikawa S."/>
            <person name="Sagara H."/>
            <person name="Miura T."/>
            <person name="Yokobori S."/>
            <person name="Miyagawa K."/>
            <person name="Suzuki Y."/>
            <person name="Kubo T."/>
            <person name="Oyama M."/>
            <person name="Kohara Y."/>
            <person name="Fujiyama A."/>
            <person name="Arakawa K."/>
            <person name="Katayama T."/>
            <person name="Toyoda A."/>
            <person name="Kunieda T."/>
        </authorList>
    </citation>
    <scope>NUCLEOTIDE SEQUENCE [LARGE SCALE GENOMIC DNA]</scope>
    <source>
        <strain evidence="2 3">YOKOZUNA-1</strain>
    </source>
</reference>
<evidence type="ECO:0000313" key="3">
    <source>
        <dbReference type="Proteomes" id="UP000186922"/>
    </source>
</evidence>
<dbReference type="AlphaFoldDB" id="A0A1D1UWN6"/>
<evidence type="ECO:0000256" key="1">
    <source>
        <dbReference type="SAM" id="MobiDB-lite"/>
    </source>
</evidence>
<feature type="region of interest" description="Disordered" evidence="1">
    <location>
        <begin position="13"/>
        <end position="52"/>
    </location>
</feature>
<name>A0A1D1UWN6_RAMVA</name>
<accession>A0A1D1UWN6</accession>
<comment type="caution">
    <text evidence="2">The sequence shown here is derived from an EMBL/GenBank/DDBJ whole genome shotgun (WGS) entry which is preliminary data.</text>
</comment>
<dbReference type="Proteomes" id="UP000186922">
    <property type="component" value="Unassembled WGS sequence"/>
</dbReference>
<evidence type="ECO:0000313" key="2">
    <source>
        <dbReference type="EMBL" id="GAU90843.1"/>
    </source>
</evidence>
<protein>
    <submittedName>
        <fullName evidence="2">Uncharacterized protein</fullName>
    </submittedName>
</protein>
<gene>
    <name evidence="2" type="primary">RvY_03205-1</name>
    <name evidence="2" type="synonym">RvY_03205.1</name>
    <name evidence="2" type="ORF">RvY_03205</name>
</gene>
<organism evidence="2 3">
    <name type="scientific">Ramazzottius varieornatus</name>
    <name type="common">Water bear</name>
    <name type="synonym">Tardigrade</name>
    <dbReference type="NCBI Taxonomy" id="947166"/>
    <lineage>
        <taxon>Eukaryota</taxon>
        <taxon>Metazoa</taxon>
        <taxon>Ecdysozoa</taxon>
        <taxon>Tardigrada</taxon>
        <taxon>Eutardigrada</taxon>
        <taxon>Parachela</taxon>
        <taxon>Hypsibioidea</taxon>
        <taxon>Ramazzottiidae</taxon>
        <taxon>Ramazzottius</taxon>
    </lineage>
</organism>
<keyword evidence="3" id="KW-1185">Reference proteome</keyword>
<dbReference type="EMBL" id="BDGG01000001">
    <property type="protein sequence ID" value="GAU90843.1"/>
    <property type="molecule type" value="Genomic_DNA"/>
</dbReference>
<feature type="compositionally biased region" description="Low complexity" evidence="1">
    <location>
        <begin position="27"/>
        <end position="39"/>
    </location>
</feature>
<proteinExistence type="predicted"/>
<sequence length="52" mass="5717">MLAFAIHGSLQLYHPNDSKQDPNSNNPTFTISPTIFSSSEKALSPTEKNLLN</sequence>